<sequence length="586" mass="63960">MPDDPLHLVASERLGHVTVAYETYGKLNESRDNAVCICHALTGDAHAAGFHPGEDRPGWWDNIIGPGRAIDTNRFFVISSNLLGGYSGTTGPASINPDTGKRWGLDFPQIDMHDFVEVHLRLAQYLGVEHFHAVIGGSMGGMQALDWSLTRPSTLDNAIIIASSSGLTAQNIAFSAVGREAILRDPAFAEGDYHDVRPDTGLSIARMLAHITYLSEDAFAEKFGRSRQSESVERGFGTNFAVESYLDHQGEAFLTRFDPLSYIYLTRVMDYFDPFGRAGATDDLIANPVNFLVVCFDTDWRFSPAHSRRIARHLEGAGLPVSFATIASSWGHDSFPHEAGSLPRPRQSLSDSRTPLDAGITSRPALRRPPVYEGDGAVTLRPDQRILTSLVPSHSRVLDLGCGDGSLLRHLITTSGCLGTGVELDHSSLITAMSAGVPVLGLDLNEDLGEFHDDSYDVVILSRTLQAIVSPDEVLAEMARIGTLLILLVPNFVYWRNRLKVMGGRMPTSHDLPYSWHDTPNQSYSGVADLEDWFASFDLEVVKRVCLDGKGRPSRLASAAPNLLAGSTIHVLKSHWVEPGAGRSHL</sequence>
<dbReference type="Pfam" id="PF07021">
    <property type="entry name" value="MetW"/>
    <property type="match status" value="1"/>
</dbReference>
<gene>
    <name evidence="5" type="primary">metX</name>
    <name evidence="2" type="synonym">metXS</name>
    <name evidence="5" type="ORF">KB1_10590</name>
</gene>
<dbReference type="GO" id="GO:0008899">
    <property type="term" value="F:homoserine O-succinyltransferase activity"/>
    <property type="evidence" value="ECO:0007669"/>
    <property type="project" value="UniProtKB-UniRule"/>
</dbReference>
<dbReference type="InterPro" id="IPR010743">
    <property type="entry name" value="Methionine_synth_MetW"/>
</dbReference>
<organism evidence="5 6">
    <name type="scientific">Cutibacterium modestum</name>
    <dbReference type="NCBI Taxonomy" id="2559073"/>
    <lineage>
        <taxon>Bacteria</taxon>
        <taxon>Bacillati</taxon>
        <taxon>Actinomycetota</taxon>
        <taxon>Actinomycetes</taxon>
        <taxon>Propionibacteriales</taxon>
        <taxon>Propionibacteriaceae</taxon>
        <taxon>Cutibacterium</taxon>
    </lineage>
</organism>
<dbReference type="Gene3D" id="1.10.1740.110">
    <property type="match status" value="1"/>
</dbReference>
<dbReference type="NCBIfam" id="NF001209">
    <property type="entry name" value="PRK00175.1"/>
    <property type="match status" value="1"/>
</dbReference>
<comment type="function">
    <text evidence="2">Transfers a succinyl group from succinyl-CoA to L-homoserine, forming succinyl-L-homoserine.</text>
</comment>
<dbReference type="CDD" id="cd02440">
    <property type="entry name" value="AdoMet_MTases"/>
    <property type="match status" value="1"/>
</dbReference>
<dbReference type="GO" id="GO:0005737">
    <property type="term" value="C:cytoplasm"/>
    <property type="evidence" value="ECO:0007669"/>
    <property type="project" value="UniProtKB-SubCell"/>
</dbReference>
<dbReference type="InterPro" id="IPR000073">
    <property type="entry name" value="AB_hydrolase_1"/>
</dbReference>
<dbReference type="GO" id="GO:0004414">
    <property type="term" value="F:homoserine O-acetyltransferase activity"/>
    <property type="evidence" value="ECO:0007669"/>
    <property type="project" value="TreeGrafter"/>
</dbReference>
<comment type="subunit">
    <text evidence="2">Homodimer.</text>
</comment>
<feature type="site" description="Important for acyl-CoA specificity" evidence="2">
    <location>
        <position position="301"/>
    </location>
</feature>
<comment type="caution">
    <text evidence="2">Lacks conserved residue(s) required for the propagation of feature annotation.</text>
</comment>
<proteinExistence type="inferred from homology"/>
<feature type="binding site" evidence="2">
    <location>
        <position position="206"/>
    </location>
    <ligand>
        <name>substrate</name>
    </ligand>
</feature>
<dbReference type="InterPro" id="IPR008220">
    <property type="entry name" value="HAT_MetX-like"/>
</dbReference>
<keyword evidence="2" id="KW-0012">Acyltransferase</keyword>
<feature type="domain" description="AB hydrolase-1" evidence="4">
    <location>
        <begin position="34"/>
        <end position="335"/>
    </location>
</feature>
<accession>A0AAD1KP45</accession>
<dbReference type="InterPro" id="IPR029058">
    <property type="entry name" value="AB_hydrolase_fold"/>
</dbReference>
<comment type="subcellular location">
    <subcellularLocation>
        <location evidence="2">Cytoplasm</location>
    </subcellularLocation>
</comment>
<name>A0AAD1KP45_9ACTN</name>
<dbReference type="Pfam" id="PF00561">
    <property type="entry name" value="Abhydrolase_1"/>
    <property type="match status" value="1"/>
</dbReference>
<dbReference type="Proteomes" id="UP000825072">
    <property type="component" value="Chromosome 1"/>
</dbReference>
<evidence type="ECO:0000256" key="1">
    <source>
        <dbReference type="ARBA" id="ARBA00022679"/>
    </source>
</evidence>
<dbReference type="PANTHER" id="PTHR32268">
    <property type="entry name" value="HOMOSERINE O-ACETYLTRANSFERASE"/>
    <property type="match status" value="1"/>
</dbReference>
<feature type="active site" evidence="2">
    <location>
        <position position="299"/>
    </location>
</feature>
<feature type="active site" description="Nucleophile" evidence="2">
    <location>
        <position position="138"/>
    </location>
</feature>
<dbReference type="GO" id="GO:0009092">
    <property type="term" value="P:homoserine metabolic process"/>
    <property type="evidence" value="ECO:0007669"/>
    <property type="project" value="TreeGrafter"/>
</dbReference>
<keyword evidence="2" id="KW-0028">Amino-acid biosynthesis</keyword>
<comment type="catalytic activity">
    <reaction evidence="2">
        <text>L-homoserine + succinyl-CoA = O-succinyl-L-homoserine + CoA</text>
        <dbReference type="Rhea" id="RHEA:22008"/>
        <dbReference type="ChEBI" id="CHEBI:57287"/>
        <dbReference type="ChEBI" id="CHEBI:57292"/>
        <dbReference type="ChEBI" id="CHEBI:57476"/>
        <dbReference type="ChEBI" id="CHEBI:57661"/>
        <dbReference type="EC" id="2.3.1.46"/>
    </reaction>
</comment>
<comment type="similarity">
    <text evidence="2">Belongs to the AB hydrolase superfamily. MetX family.</text>
</comment>
<dbReference type="AlphaFoldDB" id="A0AAD1KP45"/>
<dbReference type="SUPFAM" id="SSF53335">
    <property type="entry name" value="S-adenosyl-L-methionine-dependent methyltransferases"/>
    <property type="match status" value="1"/>
</dbReference>
<feature type="active site" evidence="2">
    <location>
        <position position="332"/>
    </location>
</feature>
<dbReference type="InterPro" id="IPR029063">
    <property type="entry name" value="SAM-dependent_MTases_sf"/>
</dbReference>
<evidence type="ECO:0000313" key="6">
    <source>
        <dbReference type="Proteomes" id="UP000825072"/>
    </source>
</evidence>
<feature type="region of interest" description="Disordered" evidence="3">
    <location>
        <begin position="337"/>
        <end position="374"/>
    </location>
</feature>
<dbReference type="Gene3D" id="3.40.50.1820">
    <property type="entry name" value="alpha/beta hydrolase"/>
    <property type="match status" value="1"/>
</dbReference>
<feature type="binding site" evidence="2">
    <location>
        <position position="333"/>
    </location>
    <ligand>
        <name>substrate</name>
    </ligand>
</feature>
<protein>
    <recommendedName>
        <fullName evidence="2">Homoserine O-succinyltransferase</fullName>
        <shortName evidence="2">HST</shortName>
        <ecNumber evidence="2">2.3.1.46</ecNumber>
    </recommendedName>
    <alternativeName>
        <fullName evidence="2">Homoserine transsuccinylase</fullName>
        <shortName evidence="2">HTS</shortName>
    </alternativeName>
</protein>
<evidence type="ECO:0000259" key="4">
    <source>
        <dbReference type="Pfam" id="PF00561"/>
    </source>
</evidence>
<dbReference type="PANTHER" id="PTHR32268:SF11">
    <property type="entry name" value="HOMOSERINE O-ACETYLTRANSFERASE"/>
    <property type="match status" value="1"/>
</dbReference>
<comment type="pathway">
    <text evidence="2">Amino-acid biosynthesis; L-methionine biosynthesis via de novo pathway; O-succinyl-L-homoserine from L-homoserine: step 1/1.</text>
</comment>
<evidence type="ECO:0000256" key="3">
    <source>
        <dbReference type="SAM" id="MobiDB-lite"/>
    </source>
</evidence>
<evidence type="ECO:0000313" key="5">
    <source>
        <dbReference type="EMBL" id="BCY25069.1"/>
    </source>
</evidence>
<dbReference type="GO" id="GO:0009086">
    <property type="term" value="P:methionine biosynthetic process"/>
    <property type="evidence" value="ECO:0007669"/>
    <property type="project" value="UniProtKB-UniRule"/>
</dbReference>
<dbReference type="Gene3D" id="3.40.50.150">
    <property type="entry name" value="Vaccinia Virus protein VP39"/>
    <property type="match status" value="1"/>
</dbReference>
<keyword evidence="1 2" id="KW-0808">Transferase</keyword>
<dbReference type="EC" id="2.3.1.46" evidence="2"/>
<reference evidence="5" key="1">
    <citation type="submission" date="2021-06" db="EMBL/GenBank/DDBJ databases">
        <title>Genome sequence of Cutibacterium modestum strain KB17-24694.</title>
        <authorList>
            <person name="Dekio I."/>
            <person name="Asahina A."/>
            <person name="Nishida M."/>
        </authorList>
    </citation>
    <scope>NUCLEOTIDE SEQUENCE</scope>
    <source>
        <strain evidence="5">KB17-24694</strain>
    </source>
</reference>
<evidence type="ECO:0000256" key="2">
    <source>
        <dbReference type="HAMAP-Rule" id="MF_00296"/>
    </source>
</evidence>
<keyword evidence="2" id="KW-0963">Cytoplasm</keyword>
<keyword evidence="2" id="KW-0486">Methionine biosynthesis</keyword>
<dbReference type="EMBL" id="AP024747">
    <property type="protein sequence ID" value="BCY25069.1"/>
    <property type="molecule type" value="Genomic_DNA"/>
</dbReference>
<dbReference type="NCBIfam" id="TIGR01392">
    <property type="entry name" value="homoserO_Ac_trn"/>
    <property type="match status" value="1"/>
</dbReference>
<dbReference type="SUPFAM" id="SSF53474">
    <property type="entry name" value="alpha/beta-Hydrolases"/>
    <property type="match status" value="1"/>
</dbReference>
<dbReference type="HAMAP" id="MF_00296">
    <property type="entry name" value="MetX_acyltransf"/>
    <property type="match status" value="1"/>
</dbReference>